<name>A0ACC2L7R8_PERAE</name>
<evidence type="ECO:0000313" key="1">
    <source>
        <dbReference type="EMBL" id="KAJ8629241.1"/>
    </source>
</evidence>
<proteinExistence type="predicted"/>
<sequence>MQHSQIRILHFCGLKLIRTEERQAELLHKEFVTLWALDEDLGGAWEIGAIVWFLDLFDYYVNNDDQEVFSKELQLDAKVFYFDIGENKRGRFLKALEGPTRRRVTPEDEDDDFNMEYRPSRSEEELSSSGEDDLEDEFANMVGQGRQRHRSAVSQVQRAASQHTVPEHAVSQSTVPERAASQSTVPERAASQSTEISVRARAVTDPDLSIAHSTDSSVASTSRRVRGKVVGSAAEKRMKALGVKLIVPLGEMSGAFEGVNASTFVVELGSHLRRIAPYDKPTWLCEGRELLDRILSRLVLDFIVLAAGS</sequence>
<evidence type="ECO:0000313" key="2">
    <source>
        <dbReference type="Proteomes" id="UP001234297"/>
    </source>
</evidence>
<gene>
    <name evidence="1" type="ORF">MRB53_022564</name>
</gene>
<reference evidence="1 2" key="1">
    <citation type="journal article" date="2022" name="Hortic Res">
        <title>A haplotype resolved chromosomal level avocado genome allows analysis of novel avocado genes.</title>
        <authorList>
            <person name="Nath O."/>
            <person name="Fletcher S.J."/>
            <person name="Hayward A."/>
            <person name="Shaw L.M."/>
            <person name="Masouleh A.K."/>
            <person name="Furtado A."/>
            <person name="Henry R.J."/>
            <person name="Mitter N."/>
        </authorList>
    </citation>
    <scope>NUCLEOTIDE SEQUENCE [LARGE SCALE GENOMIC DNA]</scope>
    <source>
        <strain evidence="2">cv. Hass</strain>
    </source>
</reference>
<protein>
    <submittedName>
        <fullName evidence="1">Uncharacterized protein</fullName>
    </submittedName>
</protein>
<dbReference type="EMBL" id="CM056815">
    <property type="protein sequence ID" value="KAJ8629241.1"/>
    <property type="molecule type" value="Genomic_DNA"/>
</dbReference>
<accession>A0ACC2L7R8</accession>
<comment type="caution">
    <text evidence="1">The sequence shown here is derived from an EMBL/GenBank/DDBJ whole genome shotgun (WGS) entry which is preliminary data.</text>
</comment>
<keyword evidence="2" id="KW-1185">Reference proteome</keyword>
<dbReference type="Proteomes" id="UP001234297">
    <property type="component" value="Chromosome 7"/>
</dbReference>
<organism evidence="1 2">
    <name type="scientific">Persea americana</name>
    <name type="common">Avocado</name>
    <dbReference type="NCBI Taxonomy" id="3435"/>
    <lineage>
        <taxon>Eukaryota</taxon>
        <taxon>Viridiplantae</taxon>
        <taxon>Streptophyta</taxon>
        <taxon>Embryophyta</taxon>
        <taxon>Tracheophyta</taxon>
        <taxon>Spermatophyta</taxon>
        <taxon>Magnoliopsida</taxon>
        <taxon>Magnoliidae</taxon>
        <taxon>Laurales</taxon>
        <taxon>Lauraceae</taxon>
        <taxon>Persea</taxon>
    </lineage>
</organism>